<dbReference type="GO" id="GO:0016887">
    <property type="term" value="F:ATP hydrolysis activity"/>
    <property type="evidence" value="ECO:0007669"/>
    <property type="project" value="InterPro"/>
</dbReference>
<dbReference type="Pfam" id="PF13401">
    <property type="entry name" value="AAA_22"/>
    <property type="match status" value="1"/>
</dbReference>
<evidence type="ECO:0000313" key="8">
    <source>
        <dbReference type="EMBL" id="NED96981.1"/>
    </source>
</evidence>
<dbReference type="InterPro" id="IPR001867">
    <property type="entry name" value="OmpR/PhoB-type_DNA-bd"/>
</dbReference>
<dbReference type="GO" id="GO:0003677">
    <property type="term" value="F:DNA binding"/>
    <property type="evidence" value="ECO:0007669"/>
    <property type="project" value="UniProtKB-UniRule"/>
</dbReference>
<sequence>MRVGILGPLQVWTPDGRPVQVGGGQPRTLLARLALDPGKPVAVDELVDALWGDSPPAGLANALQSVVSRLRRALHDSLGDDPLDAGRGWVEATHSGYKLAVSPSDVDVHRFERKTRDGKRLLTSGEAAAAHAVLSDALAMWRGPVLSDLGAVGFVAPVSARLEELRLSVVEDRVEASLQLDRAHDVIPELEALTAGYPLRERISSLLMRALARTGRQAEALAVYERIRARLADELGLDPSRELQELHLSVLRGELDRSRTDPPADAAGRPEGFEATGRRPLPTRATSFIGRTEDITALTSALETKTRLITLHGPGGAGKTRLATEAAGRLAQGRSELAEDGMWFVELAPVGEPSDVAPAVLSALGLREVVRTKPERLRPLEARLASDRLIEALGDKKAVIVLDNCEHVIGAVAELTNALLTHCADLRVIATSREALGVQGERLYPVGPLPLPDGDEAHDPARAGEYAAVRLFAERAAAVNPVFTLDRSTVGPVVEVCRRLDGMPLAIELAASRSRALSAVQIAARLNDRFRLLSNGGRAVLPRHQTLHAVVEWSWELLDKPERTLLGRLAVFSGGASLDAVEHICSGGEVPREEILDVIASLVDKSLVEASPSDASDGEVRYRLLETVKAYAADRLANAGEVDEIAKAHARYFRDLLERAEPHLRRSEQVEWLRRLTQDYDNLLAGLRWAIDRAEVELALRMAAVLGYFWLLRGGVRESGSWLREVGALRTQAPSSRRALVHLYAAASCVGAEGMPAMIRALARARITARRAAPDPSFPVRAVIEGAWSALVDGRPQARAGLDMARESTDPWVRGMGFMMGMFMAGAEGDVETRDHDLAVAMDEFGSIGDRLGTGLALRMKAAFLSQRGDHGAAVRALDDALQMAREIESVEDIPTMQAELGRMMVDLGDHAAARRTFDEAMAGAQRGGVTEALVLTHNGLGWLAYRDGDLGRAREHFRQVRAAMPIPQVEECVLITDHVYTEIAAGDLASAGMVLSDAVELLFKGVAHDHPGLPDRTSAGQVAQAYAALAGALGEYRAAAQLLGVSTFLRGIPDMGSAERAATERHARHALGDVVFDHEYACGAALTREKAFRLLREHGHLPAAPPRAGLPVLEPR</sequence>
<protein>
    <submittedName>
        <fullName evidence="8">Tetratricopeptide repeat protein</fullName>
    </submittedName>
</protein>
<dbReference type="InterPro" id="IPR049945">
    <property type="entry name" value="AAA_22"/>
</dbReference>
<dbReference type="InterPro" id="IPR011990">
    <property type="entry name" value="TPR-like_helical_dom_sf"/>
</dbReference>
<evidence type="ECO:0000256" key="1">
    <source>
        <dbReference type="ARBA" id="ARBA00005820"/>
    </source>
</evidence>
<keyword evidence="4" id="KW-0804">Transcription</keyword>
<accession>A0A6N9YPJ2</accession>
<dbReference type="Gene3D" id="3.40.50.300">
    <property type="entry name" value="P-loop containing nucleotide triphosphate hydrolases"/>
    <property type="match status" value="1"/>
</dbReference>
<comment type="similarity">
    <text evidence="1">Belongs to the AfsR/DnrI/RedD regulatory family.</text>
</comment>
<dbReference type="Gene3D" id="1.25.40.10">
    <property type="entry name" value="Tetratricopeptide repeat domain"/>
    <property type="match status" value="2"/>
</dbReference>
<dbReference type="SUPFAM" id="SSF48452">
    <property type="entry name" value="TPR-like"/>
    <property type="match status" value="2"/>
</dbReference>
<gene>
    <name evidence="8" type="ORF">G1H11_16870</name>
</gene>
<dbReference type="SMART" id="SM01043">
    <property type="entry name" value="BTAD"/>
    <property type="match status" value="1"/>
</dbReference>
<dbReference type="CDD" id="cd15831">
    <property type="entry name" value="BTAD"/>
    <property type="match status" value="1"/>
</dbReference>
<evidence type="ECO:0000256" key="3">
    <source>
        <dbReference type="ARBA" id="ARBA00023125"/>
    </source>
</evidence>
<name>A0A6N9YPJ2_9ACTN</name>
<dbReference type="SMART" id="SM00862">
    <property type="entry name" value="Trans_reg_C"/>
    <property type="match status" value="1"/>
</dbReference>
<evidence type="ECO:0000259" key="7">
    <source>
        <dbReference type="PROSITE" id="PS51755"/>
    </source>
</evidence>
<evidence type="ECO:0000256" key="2">
    <source>
        <dbReference type="ARBA" id="ARBA00023015"/>
    </source>
</evidence>
<dbReference type="GO" id="GO:0006355">
    <property type="term" value="P:regulation of DNA-templated transcription"/>
    <property type="evidence" value="ECO:0007669"/>
    <property type="project" value="InterPro"/>
</dbReference>
<dbReference type="InterPro" id="IPR027417">
    <property type="entry name" value="P-loop_NTPase"/>
</dbReference>
<evidence type="ECO:0000256" key="6">
    <source>
        <dbReference type="SAM" id="MobiDB-lite"/>
    </source>
</evidence>
<dbReference type="Pfam" id="PF00486">
    <property type="entry name" value="Trans_reg_C"/>
    <property type="match status" value="1"/>
</dbReference>
<keyword evidence="9" id="KW-1185">Reference proteome</keyword>
<dbReference type="Proteomes" id="UP000469185">
    <property type="component" value="Unassembled WGS sequence"/>
</dbReference>
<dbReference type="SUPFAM" id="SSF52540">
    <property type="entry name" value="P-loop containing nucleoside triphosphate hydrolases"/>
    <property type="match status" value="1"/>
</dbReference>
<dbReference type="Gene3D" id="1.10.10.10">
    <property type="entry name" value="Winged helix-like DNA-binding domain superfamily/Winged helix DNA-binding domain"/>
    <property type="match status" value="1"/>
</dbReference>
<evidence type="ECO:0000256" key="5">
    <source>
        <dbReference type="PROSITE-ProRule" id="PRU01091"/>
    </source>
</evidence>
<dbReference type="InterPro" id="IPR005158">
    <property type="entry name" value="BTAD"/>
</dbReference>
<dbReference type="PANTHER" id="PTHR47691:SF3">
    <property type="entry name" value="HTH-TYPE TRANSCRIPTIONAL REGULATOR RV0890C-RELATED"/>
    <property type="match status" value="1"/>
</dbReference>
<dbReference type="AlphaFoldDB" id="A0A6N9YPJ2"/>
<dbReference type="PRINTS" id="PR00364">
    <property type="entry name" value="DISEASERSIST"/>
</dbReference>
<feature type="DNA-binding region" description="OmpR/PhoB-type" evidence="5">
    <location>
        <begin position="1"/>
        <end position="101"/>
    </location>
</feature>
<dbReference type="SUPFAM" id="SSF46894">
    <property type="entry name" value="C-terminal effector domain of the bipartite response regulators"/>
    <property type="match status" value="1"/>
</dbReference>
<dbReference type="GO" id="GO:0000160">
    <property type="term" value="P:phosphorelay signal transduction system"/>
    <property type="evidence" value="ECO:0007669"/>
    <property type="project" value="InterPro"/>
</dbReference>
<dbReference type="Pfam" id="PF13424">
    <property type="entry name" value="TPR_12"/>
    <property type="match status" value="1"/>
</dbReference>
<feature type="region of interest" description="Disordered" evidence="6">
    <location>
        <begin position="255"/>
        <end position="281"/>
    </location>
</feature>
<comment type="caution">
    <text evidence="8">The sequence shown here is derived from an EMBL/GenBank/DDBJ whole genome shotgun (WGS) entry which is preliminary data.</text>
</comment>
<keyword evidence="2" id="KW-0805">Transcription regulation</keyword>
<proteinExistence type="inferred from homology"/>
<dbReference type="InterPro" id="IPR058852">
    <property type="entry name" value="HTH_77"/>
</dbReference>
<dbReference type="PANTHER" id="PTHR47691">
    <property type="entry name" value="REGULATOR-RELATED"/>
    <property type="match status" value="1"/>
</dbReference>
<dbReference type="Pfam" id="PF25872">
    <property type="entry name" value="HTH_77"/>
    <property type="match status" value="1"/>
</dbReference>
<dbReference type="InterPro" id="IPR016032">
    <property type="entry name" value="Sig_transdc_resp-reg_C-effctor"/>
</dbReference>
<dbReference type="Pfam" id="PF03704">
    <property type="entry name" value="BTAD"/>
    <property type="match status" value="1"/>
</dbReference>
<dbReference type="PROSITE" id="PS51755">
    <property type="entry name" value="OMPR_PHOB"/>
    <property type="match status" value="1"/>
</dbReference>
<evidence type="ECO:0000256" key="4">
    <source>
        <dbReference type="ARBA" id="ARBA00023163"/>
    </source>
</evidence>
<keyword evidence="3 5" id="KW-0238">DNA-binding</keyword>
<organism evidence="8 9">
    <name type="scientific">Phytoactinopolyspora alkaliphila</name>
    <dbReference type="NCBI Taxonomy" id="1783498"/>
    <lineage>
        <taxon>Bacteria</taxon>
        <taxon>Bacillati</taxon>
        <taxon>Actinomycetota</taxon>
        <taxon>Actinomycetes</taxon>
        <taxon>Jiangellales</taxon>
        <taxon>Jiangellaceae</taxon>
        <taxon>Phytoactinopolyspora</taxon>
    </lineage>
</organism>
<reference evidence="8 9" key="1">
    <citation type="submission" date="2020-02" db="EMBL/GenBank/DDBJ databases">
        <authorList>
            <person name="Li X.-J."/>
            <person name="Feng X.-M."/>
        </authorList>
    </citation>
    <scope>NUCLEOTIDE SEQUENCE [LARGE SCALE GENOMIC DNA]</scope>
    <source>
        <strain evidence="8 9">CGMCC 4.7225</strain>
    </source>
</reference>
<dbReference type="RefSeq" id="WP_163819770.1">
    <property type="nucleotide sequence ID" value="NZ_JAAGOB010000009.1"/>
</dbReference>
<evidence type="ECO:0000313" key="9">
    <source>
        <dbReference type="Proteomes" id="UP000469185"/>
    </source>
</evidence>
<dbReference type="InterPro" id="IPR036388">
    <property type="entry name" value="WH-like_DNA-bd_sf"/>
</dbReference>
<dbReference type="EMBL" id="JAAGOB010000009">
    <property type="protein sequence ID" value="NED96981.1"/>
    <property type="molecule type" value="Genomic_DNA"/>
</dbReference>
<dbReference type="FunFam" id="1.25.40.10:FF:000222">
    <property type="entry name" value="SARP family transcriptional regulator"/>
    <property type="match status" value="1"/>
</dbReference>
<feature type="domain" description="OmpR/PhoB-type" evidence="7">
    <location>
        <begin position="1"/>
        <end position="101"/>
    </location>
</feature>